<dbReference type="EMBL" id="FORT01000004">
    <property type="protein sequence ID" value="SFJ53487.1"/>
    <property type="molecule type" value="Genomic_DNA"/>
</dbReference>
<feature type="region of interest" description="Disordered" evidence="1">
    <location>
        <begin position="1"/>
        <end position="22"/>
    </location>
</feature>
<name>A0A1I3S7E9_9BACL</name>
<dbReference type="Gene3D" id="3.40.50.150">
    <property type="entry name" value="Vaccinia Virus protein VP39"/>
    <property type="match status" value="1"/>
</dbReference>
<dbReference type="RefSeq" id="WP_092267523.1">
    <property type="nucleotide sequence ID" value="NZ_FORT01000004.1"/>
</dbReference>
<dbReference type="GO" id="GO:0008757">
    <property type="term" value="F:S-adenosylmethionine-dependent methyltransferase activity"/>
    <property type="evidence" value="ECO:0007669"/>
    <property type="project" value="InterPro"/>
</dbReference>
<evidence type="ECO:0000259" key="2">
    <source>
        <dbReference type="Pfam" id="PF08241"/>
    </source>
</evidence>
<accession>A0A1I3S7E9</accession>
<gene>
    <name evidence="3" type="ORF">SAMN05518846_10432</name>
</gene>
<evidence type="ECO:0000313" key="3">
    <source>
        <dbReference type="EMBL" id="SFJ53487.1"/>
    </source>
</evidence>
<dbReference type="CDD" id="cd02440">
    <property type="entry name" value="AdoMet_MTases"/>
    <property type="match status" value="1"/>
</dbReference>
<reference evidence="4" key="1">
    <citation type="submission" date="2016-10" db="EMBL/GenBank/DDBJ databases">
        <authorList>
            <person name="Varghese N."/>
            <person name="Submissions S."/>
        </authorList>
    </citation>
    <scope>NUCLEOTIDE SEQUENCE [LARGE SCALE GENOMIC DNA]</scope>
    <source>
        <strain evidence="4">OK042</strain>
    </source>
</reference>
<dbReference type="Proteomes" id="UP000198915">
    <property type="component" value="Unassembled WGS sequence"/>
</dbReference>
<evidence type="ECO:0000313" key="4">
    <source>
        <dbReference type="Proteomes" id="UP000198915"/>
    </source>
</evidence>
<dbReference type="InterPro" id="IPR029063">
    <property type="entry name" value="SAM-dependent_MTases_sf"/>
</dbReference>
<keyword evidence="3" id="KW-0808">Transferase</keyword>
<dbReference type="GO" id="GO:0032259">
    <property type="term" value="P:methylation"/>
    <property type="evidence" value="ECO:0007669"/>
    <property type="project" value="UniProtKB-KW"/>
</dbReference>
<dbReference type="Pfam" id="PF08241">
    <property type="entry name" value="Methyltransf_11"/>
    <property type="match status" value="1"/>
</dbReference>
<sequence length="249" mass="28954">MSQHPFFEIHKGLPREGPGNNESTRKAFQLLKGLPSHPQILDVGCGPGMQTLELASLTDGTITAVDRHEPFLQQLDQKKAELGLTDKIKTVQGDMFALPIAEQSMDLIWSEGAIYIIGFERGLREWRKLLKPNGYLVVSELTWLTEERPEKIEAFWKEHYPAIQRAEANQKMVEQAGYRLLHQFPLPEAGWWEYYKPMQERIRMLRDQYAGQLDMQQALDEAQGEIELYREFGAYYGYTFYILQRREEA</sequence>
<dbReference type="InterPro" id="IPR013216">
    <property type="entry name" value="Methyltransf_11"/>
</dbReference>
<keyword evidence="3" id="KW-0830">Ubiquinone</keyword>
<dbReference type="PANTHER" id="PTHR43861">
    <property type="entry name" value="TRANS-ACONITATE 2-METHYLTRANSFERASE-RELATED"/>
    <property type="match status" value="1"/>
</dbReference>
<keyword evidence="4" id="KW-1185">Reference proteome</keyword>
<evidence type="ECO:0000256" key="1">
    <source>
        <dbReference type="SAM" id="MobiDB-lite"/>
    </source>
</evidence>
<dbReference type="SUPFAM" id="SSF53335">
    <property type="entry name" value="S-adenosyl-L-methionine-dependent methyltransferases"/>
    <property type="match status" value="1"/>
</dbReference>
<keyword evidence="3" id="KW-0489">Methyltransferase</keyword>
<dbReference type="STRING" id="1884381.SAMN05518846_10432"/>
<feature type="domain" description="Methyltransferase type 11" evidence="2">
    <location>
        <begin position="41"/>
        <end position="138"/>
    </location>
</feature>
<dbReference type="AlphaFoldDB" id="A0A1I3S7E9"/>
<proteinExistence type="predicted"/>
<organism evidence="3 4">
    <name type="scientific">Brevibacillus centrosporus</name>
    <dbReference type="NCBI Taxonomy" id="54910"/>
    <lineage>
        <taxon>Bacteria</taxon>
        <taxon>Bacillati</taxon>
        <taxon>Bacillota</taxon>
        <taxon>Bacilli</taxon>
        <taxon>Bacillales</taxon>
        <taxon>Paenibacillaceae</taxon>
        <taxon>Brevibacillus</taxon>
    </lineage>
</organism>
<protein>
    <submittedName>
        <fullName evidence="3">Ubiquinone/menaquinone biosynthesis C-methylase UbiE</fullName>
    </submittedName>
</protein>